<gene>
    <name evidence="7" type="ordered locus">Mhun_1746</name>
</gene>
<dbReference type="Gene3D" id="3.30.70.20">
    <property type="match status" value="2"/>
</dbReference>
<sequence>MKVGVMALTVLKNLVKGPATIRYPYQPAKMTPVTRGHLVINIDDCIFCGLCKMHCPADAIEVSKPDRTWRLNQFQCVICGCCVSYCPKDCLSIEQTYLPPTTSATIVSVTGPEPDKKEGQGEPVSS</sequence>
<feature type="region of interest" description="Disordered" evidence="5">
    <location>
        <begin position="104"/>
        <end position="126"/>
    </location>
</feature>
<organism evidence="7 8">
    <name type="scientific">Methanospirillum hungatei JF-1 (strain ATCC 27890 / DSM 864 / NBRC 100397 / JF-1)</name>
    <dbReference type="NCBI Taxonomy" id="323259"/>
    <lineage>
        <taxon>Archaea</taxon>
        <taxon>Methanobacteriati</taxon>
        <taxon>Methanobacteriota</taxon>
        <taxon>Stenosarchaea group</taxon>
        <taxon>Methanomicrobia</taxon>
        <taxon>Methanomicrobiales</taxon>
        <taxon>Methanospirillaceae</taxon>
        <taxon>Methanospirillum</taxon>
    </lineage>
</organism>
<dbReference type="GeneID" id="3925159"/>
<dbReference type="GO" id="GO:0051539">
    <property type="term" value="F:4 iron, 4 sulfur cluster binding"/>
    <property type="evidence" value="ECO:0007669"/>
    <property type="project" value="UniProtKB-KW"/>
</dbReference>
<dbReference type="eggNOG" id="arCOG01543">
    <property type="taxonomic scope" value="Archaea"/>
</dbReference>
<keyword evidence="1" id="KW-0004">4Fe-4S</keyword>
<dbReference type="RefSeq" id="WP_011448733.1">
    <property type="nucleotide sequence ID" value="NC_007796.1"/>
</dbReference>
<evidence type="ECO:0000256" key="3">
    <source>
        <dbReference type="ARBA" id="ARBA00023004"/>
    </source>
</evidence>
<dbReference type="InParanoid" id="Q2FL35"/>
<feature type="domain" description="4Fe-4S ferredoxin-type" evidence="6">
    <location>
        <begin position="36"/>
        <end position="65"/>
    </location>
</feature>
<protein>
    <submittedName>
        <fullName evidence="7">Ech hydrogenase subunit F</fullName>
    </submittedName>
</protein>
<dbReference type="Pfam" id="PF00037">
    <property type="entry name" value="Fer4"/>
    <property type="match status" value="1"/>
</dbReference>
<keyword evidence="3" id="KW-0408">Iron</keyword>
<accession>Q2FL35</accession>
<dbReference type="AlphaFoldDB" id="Q2FL35"/>
<evidence type="ECO:0000256" key="2">
    <source>
        <dbReference type="ARBA" id="ARBA00022723"/>
    </source>
</evidence>
<evidence type="ECO:0000259" key="6">
    <source>
        <dbReference type="PROSITE" id="PS51379"/>
    </source>
</evidence>
<keyword evidence="2" id="KW-0479">Metal-binding</keyword>
<evidence type="ECO:0000256" key="4">
    <source>
        <dbReference type="ARBA" id="ARBA00023014"/>
    </source>
</evidence>
<dbReference type="STRING" id="323259.Mhun_1746"/>
<dbReference type="PROSITE" id="PS51379">
    <property type="entry name" value="4FE4S_FER_2"/>
    <property type="match status" value="2"/>
</dbReference>
<keyword evidence="4" id="KW-0411">Iron-sulfur</keyword>
<dbReference type="InterPro" id="IPR017900">
    <property type="entry name" value="4Fe4S_Fe_S_CS"/>
</dbReference>
<evidence type="ECO:0000256" key="5">
    <source>
        <dbReference type="SAM" id="MobiDB-lite"/>
    </source>
</evidence>
<dbReference type="SUPFAM" id="SSF46548">
    <property type="entry name" value="alpha-helical ferredoxin"/>
    <property type="match status" value="1"/>
</dbReference>
<dbReference type="PANTHER" id="PTHR10849">
    <property type="entry name" value="NADH DEHYDROGENASE UBIQUINONE IRON-SULFUR PROTEIN 8, MITOCHONDRIAL"/>
    <property type="match status" value="1"/>
</dbReference>
<dbReference type="GO" id="GO:0016020">
    <property type="term" value="C:membrane"/>
    <property type="evidence" value="ECO:0007669"/>
    <property type="project" value="InterPro"/>
</dbReference>
<dbReference type="EMBL" id="CP000254">
    <property type="protein sequence ID" value="ABD41468.1"/>
    <property type="molecule type" value="Genomic_DNA"/>
</dbReference>
<evidence type="ECO:0000256" key="1">
    <source>
        <dbReference type="ARBA" id="ARBA00022485"/>
    </source>
</evidence>
<dbReference type="InterPro" id="IPR010226">
    <property type="entry name" value="NADH_quinone_OxRdtase_chainI"/>
</dbReference>
<dbReference type="KEGG" id="mhu:Mhun_1746"/>
<dbReference type="HOGENOM" id="CLU_067218_4_6_2"/>
<dbReference type="OrthoDB" id="23478at2157"/>
<name>Q2FL35_METHJ</name>
<proteinExistence type="predicted"/>
<evidence type="ECO:0000313" key="7">
    <source>
        <dbReference type="EMBL" id="ABD41468.1"/>
    </source>
</evidence>
<dbReference type="InterPro" id="IPR017896">
    <property type="entry name" value="4Fe4S_Fe-S-bd"/>
</dbReference>
<dbReference type="Proteomes" id="UP000001941">
    <property type="component" value="Chromosome"/>
</dbReference>
<dbReference type="PROSITE" id="PS00198">
    <property type="entry name" value="4FE4S_FER_1"/>
    <property type="match status" value="2"/>
</dbReference>
<feature type="domain" description="4Fe-4S ferredoxin-type" evidence="6">
    <location>
        <begin position="67"/>
        <end position="96"/>
    </location>
</feature>
<evidence type="ECO:0000313" key="8">
    <source>
        <dbReference type="Proteomes" id="UP000001941"/>
    </source>
</evidence>
<reference evidence="8" key="1">
    <citation type="journal article" date="2016" name="Stand. Genomic Sci.">
        <title>Complete genome sequence of Methanospirillum hungatei type strain JF1.</title>
        <authorList>
            <person name="Gunsalus R.P."/>
            <person name="Cook L.E."/>
            <person name="Crable B."/>
            <person name="Rohlin L."/>
            <person name="McDonald E."/>
            <person name="Mouttaki H."/>
            <person name="Sieber J.R."/>
            <person name="Poweleit N."/>
            <person name="Zhou H."/>
            <person name="Lapidus A.L."/>
            <person name="Daligault H.E."/>
            <person name="Land M."/>
            <person name="Gilna P."/>
            <person name="Ivanova N."/>
            <person name="Kyrpides N."/>
            <person name="Culley D.E."/>
            <person name="McInerney M.J."/>
        </authorList>
    </citation>
    <scope>NUCLEOTIDE SEQUENCE [LARGE SCALE GENOMIC DNA]</scope>
    <source>
        <strain evidence="8">ATCC 27890 / DSM 864 / NBRC 100397 / JF-1</strain>
    </source>
</reference>
<dbReference type="GO" id="GO:0016651">
    <property type="term" value="F:oxidoreductase activity, acting on NAD(P)H"/>
    <property type="evidence" value="ECO:0007669"/>
    <property type="project" value="InterPro"/>
</dbReference>
<dbReference type="GO" id="GO:0046872">
    <property type="term" value="F:metal ion binding"/>
    <property type="evidence" value="ECO:0007669"/>
    <property type="project" value="UniProtKB-KW"/>
</dbReference>
<dbReference type="EnsemblBacteria" id="ABD41468">
    <property type="protein sequence ID" value="ABD41468"/>
    <property type="gene ID" value="Mhun_1746"/>
</dbReference>
<keyword evidence="8" id="KW-1185">Reference proteome</keyword>